<keyword evidence="1" id="KW-0808">Transferase</keyword>
<protein>
    <submittedName>
        <fullName evidence="4">Ribosomal protein S18 acetylase RimI-like enzyme</fullName>
    </submittedName>
</protein>
<dbReference type="PANTHER" id="PTHR43877:SF2">
    <property type="entry name" value="AMINOALKYLPHOSPHONATE N-ACETYLTRANSFERASE-RELATED"/>
    <property type="match status" value="1"/>
</dbReference>
<dbReference type="InterPro" id="IPR000182">
    <property type="entry name" value="GNAT_dom"/>
</dbReference>
<dbReference type="InterPro" id="IPR050832">
    <property type="entry name" value="Bact_Acetyltransf"/>
</dbReference>
<evidence type="ECO:0000256" key="1">
    <source>
        <dbReference type="ARBA" id="ARBA00022679"/>
    </source>
</evidence>
<sequence>MNIRPYKQADQDKIKALAERFLEFELLPYRDHKRMYEKQMELAESSVKNASNIYVAEQGQQFLGYIELAEQRDFFTNESVAYISAIAVTPKAQGSGAGKQLMKKAEQWCSERGHSQLVLDVFKANEGAVQFYKRLGFEEEVVKMVKSLK</sequence>
<accession>A0ABS2P704</accession>
<dbReference type="RefSeq" id="WP_204695095.1">
    <property type="nucleotide sequence ID" value="NZ_JAFBEC010000001.1"/>
</dbReference>
<dbReference type="InterPro" id="IPR016181">
    <property type="entry name" value="Acyl_CoA_acyltransferase"/>
</dbReference>
<evidence type="ECO:0000259" key="3">
    <source>
        <dbReference type="PROSITE" id="PS51186"/>
    </source>
</evidence>
<keyword evidence="2" id="KW-0012">Acyltransferase</keyword>
<gene>
    <name evidence="4" type="ORF">JOD17_000022</name>
</gene>
<dbReference type="PROSITE" id="PS51186">
    <property type="entry name" value="GNAT"/>
    <property type="match status" value="1"/>
</dbReference>
<dbReference type="EMBL" id="JAFBEC010000001">
    <property type="protein sequence ID" value="MBM7630931.1"/>
    <property type="molecule type" value="Genomic_DNA"/>
</dbReference>
<dbReference type="SUPFAM" id="SSF55729">
    <property type="entry name" value="Acyl-CoA N-acyltransferases (Nat)"/>
    <property type="match status" value="1"/>
</dbReference>
<name>A0ABS2P704_9BACL</name>
<evidence type="ECO:0000313" key="5">
    <source>
        <dbReference type="Proteomes" id="UP000741863"/>
    </source>
</evidence>
<dbReference type="PANTHER" id="PTHR43877">
    <property type="entry name" value="AMINOALKYLPHOSPHONATE N-ACETYLTRANSFERASE-RELATED-RELATED"/>
    <property type="match status" value="1"/>
</dbReference>
<proteinExistence type="predicted"/>
<organism evidence="4 5">
    <name type="scientific">Geomicrobium sediminis</name>
    <dbReference type="NCBI Taxonomy" id="1347788"/>
    <lineage>
        <taxon>Bacteria</taxon>
        <taxon>Bacillati</taxon>
        <taxon>Bacillota</taxon>
        <taxon>Bacilli</taxon>
        <taxon>Bacillales</taxon>
        <taxon>Geomicrobium</taxon>
    </lineage>
</organism>
<dbReference type="CDD" id="cd04301">
    <property type="entry name" value="NAT_SF"/>
    <property type="match status" value="1"/>
</dbReference>
<dbReference type="Gene3D" id="3.40.630.30">
    <property type="match status" value="1"/>
</dbReference>
<dbReference type="Proteomes" id="UP000741863">
    <property type="component" value="Unassembled WGS sequence"/>
</dbReference>
<keyword evidence="5" id="KW-1185">Reference proteome</keyword>
<evidence type="ECO:0000256" key="2">
    <source>
        <dbReference type="ARBA" id="ARBA00023315"/>
    </source>
</evidence>
<evidence type="ECO:0000313" key="4">
    <source>
        <dbReference type="EMBL" id="MBM7630931.1"/>
    </source>
</evidence>
<comment type="caution">
    <text evidence="4">The sequence shown here is derived from an EMBL/GenBank/DDBJ whole genome shotgun (WGS) entry which is preliminary data.</text>
</comment>
<feature type="domain" description="N-acetyltransferase" evidence="3">
    <location>
        <begin position="1"/>
        <end position="149"/>
    </location>
</feature>
<dbReference type="Pfam" id="PF00583">
    <property type="entry name" value="Acetyltransf_1"/>
    <property type="match status" value="1"/>
</dbReference>
<reference evidence="4 5" key="1">
    <citation type="submission" date="2021-01" db="EMBL/GenBank/DDBJ databases">
        <title>Genomic Encyclopedia of Type Strains, Phase IV (KMG-IV): sequencing the most valuable type-strain genomes for metagenomic binning, comparative biology and taxonomic classification.</title>
        <authorList>
            <person name="Goeker M."/>
        </authorList>
    </citation>
    <scope>NUCLEOTIDE SEQUENCE [LARGE SCALE GENOMIC DNA]</scope>
    <source>
        <strain evidence="4 5">DSM 25540</strain>
    </source>
</reference>